<dbReference type="PANTHER" id="PTHR46336:SF3">
    <property type="entry name" value="BTB_POZ DOMAIN-CONTAINING PROTEIN POB1"/>
    <property type="match status" value="1"/>
</dbReference>
<dbReference type="AlphaFoldDB" id="A0A835W5Q5"/>
<feature type="region of interest" description="Disordered" evidence="1">
    <location>
        <begin position="608"/>
        <end position="627"/>
    </location>
</feature>
<evidence type="ECO:0008006" key="4">
    <source>
        <dbReference type="Google" id="ProtNLM"/>
    </source>
</evidence>
<gene>
    <name evidence="2" type="ORF">HXX76_003203</name>
</gene>
<name>A0A835W5Q5_CHLIN</name>
<sequence length="666" mass="69914">MATQTLHQQQPGNARVVGGIAGLFGQDDFADCNIVFILDRSPLNVQSCPDSGAVGSAATVAATGEGRKRARDDDAPAAARCVRLACEPLPGHSIVLHFASDKIATQLKWCRAPSEGAGSEKRARKAVTVTITAVDDAVTEAKASAHIRPQQQLPELELSLGSEEELPAARAAIKFAYTGHVEATSVREALQVRRQAAYLQMEGCVTACLAVVKEKVVEAAAGEAAAGEGPGSQAAAATPAVAAGTAAAASAQGGSRPSAANSPSTSPPPVLEFFGCAQLWPDPAEDPAFAALLAEAKQQLLAHFGDALAVLNRKQLYNQMLALPVVGLEALLESDEFGTDSESSVVLLLAEWMAANYSRTDADTRKRLCGLLRLAQCSRAYISWVLPALAATHAAGPPGPDSWFPMTLEDVARLTAHTTSSEAERKAMVEWGPCAITKSWPAGWLSGEPRRQCVPAEGLTFSFSASLAQLEKTFGALESEAQRNLYPTFDDAPEDRAIVHGLAWQPHMHLGAAIRTEVGCFLSLRVPDILGRLGSAARQLMLSGTTAFPSRLRICVYGAAGGAAAAAAGGAPHHREVFHRLYDDEEFVRVGSGWGRLRAFVLRPAAVDAPPSTSHQQQQQNPAAELRLPASAAAAAASSAVAAQWADYLLDGKLTGSITLLPPVSE</sequence>
<accession>A0A835W5Q5</accession>
<evidence type="ECO:0000313" key="3">
    <source>
        <dbReference type="Proteomes" id="UP000650467"/>
    </source>
</evidence>
<evidence type="ECO:0000256" key="1">
    <source>
        <dbReference type="SAM" id="MobiDB-lite"/>
    </source>
</evidence>
<dbReference type="OrthoDB" id="546755at2759"/>
<dbReference type="EMBL" id="JAEHOC010000005">
    <property type="protein sequence ID" value="KAG2441582.1"/>
    <property type="molecule type" value="Genomic_DNA"/>
</dbReference>
<feature type="compositionally biased region" description="Polar residues" evidence="1">
    <location>
        <begin position="611"/>
        <end position="622"/>
    </location>
</feature>
<comment type="caution">
    <text evidence="2">The sequence shown here is derived from an EMBL/GenBank/DDBJ whole genome shotgun (WGS) entry which is preliminary data.</text>
</comment>
<protein>
    <recommendedName>
        <fullName evidence="4">BACK domain-containing protein</fullName>
    </recommendedName>
</protein>
<evidence type="ECO:0000313" key="2">
    <source>
        <dbReference type="EMBL" id="KAG2441582.1"/>
    </source>
</evidence>
<organism evidence="2 3">
    <name type="scientific">Chlamydomonas incerta</name>
    <dbReference type="NCBI Taxonomy" id="51695"/>
    <lineage>
        <taxon>Eukaryota</taxon>
        <taxon>Viridiplantae</taxon>
        <taxon>Chlorophyta</taxon>
        <taxon>core chlorophytes</taxon>
        <taxon>Chlorophyceae</taxon>
        <taxon>CS clade</taxon>
        <taxon>Chlamydomonadales</taxon>
        <taxon>Chlamydomonadaceae</taxon>
        <taxon>Chlamydomonas</taxon>
    </lineage>
</organism>
<proteinExistence type="predicted"/>
<keyword evidence="3" id="KW-1185">Reference proteome</keyword>
<dbReference type="Proteomes" id="UP000650467">
    <property type="component" value="Unassembled WGS sequence"/>
</dbReference>
<dbReference type="PANTHER" id="PTHR46336">
    <property type="entry name" value="OS02G0260700 PROTEIN"/>
    <property type="match status" value="1"/>
</dbReference>
<dbReference type="InterPro" id="IPR045890">
    <property type="entry name" value="POB1-like"/>
</dbReference>
<reference evidence="2" key="1">
    <citation type="journal article" date="2020" name="bioRxiv">
        <title>Comparative genomics of Chlamydomonas.</title>
        <authorList>
            <person name="Craig R.J."/>
            <person name="Hasan A.R."/>
            <person name="Ness R.W."/>
            <person name="Keightley P.D."/>
        </authorList>
    </citation>
    <scope>NUCLEOTIDE SEQUENCE</scope>
    <source>
        <strain evidence="2">SAG 7.73</strain>
    </source>
</reference>